<dbReference type="SUPFAM" id="SSF50346">
    <property type="entry name" value="PRC-barrel domain"/>
    <property type="match status" value="1"/>
</dbReference>
<sequence>MTQLQVGRIGRAHGIRGEVTITPFTDDPDRRFAVGSRLQTDSAARPVLVVAGARRSGPVQVVGFEGIVDRNTAETLRGIHLLVDAEALPETEDEDEFYDHQLVGLAVHHHSTGEVLGEVVDVMHPPAAPVLVINRPDGTEELVPFVSAIVPVVDLAAGTVTVDPPDGMFA</sequence>
<evidence type="ECO:0000256" key="4">
    <source>
        <dbReference type="ARBA" id="ARBA00023186"/>
    </source>
</evidence>
<comment type="subunit">
    <text evidence="5">Binds ribosomal protein uS19.</text>
</comment>
<dbReference type="InterPro" id="IPR011961">
    <property type="entry name" value="RimM"/>
</dbReference>
<dbReference type="GO" id="GO:0005840">
    <property type="term" value="C:ribosome"/>
    <property type="evidence" value="ECO:0007669"/>
    <property type="project" value="InterPro"/>
</dbReference>
<dbReference type="NCBIfam" id="TIGR02273">
    <property type="entry name" value="16S_RimM"/>
    <property type="match status" value="1"/>
</dbReference>
<feature type="domain" description="RimM N-terminal" evidence="6">
    <location>
        <begin position="5"/>
        <end position="86"/>
    </location>
</feature>
<accession>A0A1H0R5W6</accession>
<protein>
    <recommendedName>
        <fullName evidence="5">Ribosome maturation factor RimM</fullName>
    </recommendedName>
</protein>
<dbReference type="Proteomes" id="UP000198741">
    <property type="component" value="Chromosome I"/>
</dbReference>
<feature type="domain" description="Ribosome maturation factor RimM PRC barrel" evidence="7">
    <location>
        <begin position="100"/>
        <end position="168"/>
    </location>
</feature>
<dbReference type="InterPro" id="IPR056792">
    <property type="entry name" value="PRC_RimM"/>
</dbReference>
<keyword evidence="3 5" id="KW-0698">rRNA processing</keyword>
<evidence type="ECO:0000313" key="9">
    <source>
        <dbReference type="Proteomes" id="UP000198741"/>
    </source>
</evidence>
<organism evidence="8 9">
    <name type="scientific">Nakamurella panacisegetis</name>
    <dbReference type="NCBI Taxonomy" id="1090615"/>
    <lineage>
        <taxon>Bacteria</taxon>
        <taxon>Bacillati</taxon>
        <taxon>Actinomycetota</taxon>
        <taxon>Actinomycetes</taxon>
        <taxon>Nakamurellales</taxon>
        <taxon>Nakamurellaceae</taxon>
        <taxon>Nakamurella</taxon>
    </lineage>
</organism>
<dbReference type="Pfam" id="PF24986">
    <property type="entry name" value="PRC_RimM"/>
    <property type="match status" value="1"/>
</dbReference>
<dbReference type="InterPro" id="IPR002676">
    <property type="entry name" value="RimM_N"/>
</dbReference>
<dbReference type="GO" id="GO:0043022">
    <property type="term" value="F:ribosome binding"/>
    <property type="evidence" value="ECO:0007669"/>
    <property type="project" value="InterPro"/>
</dbReference>
<dbReference type="OrthoDB" id="5381335at2"/>
<evidence type="ECO:0000256" key="3">
    <source>
        <dbReference type="ARBA" id="ARBA00022552"/>
    </source>
</evidence>
<dbReference type="PANTHER" id="PTHR33692">
    <property type="entry name" value="RIBOSOME MATURATION FACTOR RIMM"/>
    <property type="match status" value="1"/>
</dbReference>
<comment type="subcellular location">
    <subcellularLocation>
        <location evidence="5">Cytoplasm</location>
    </subcellularLocation>
</comment>
<dbReference type="Gene3D" id="2.30.30.240">
    <property type="entry name" value="PRC-barrel domain"/>
    <property type="match status" value="1"/>
</dbReference>
<name>A0A1H0R5W6_9ACTN</name>
<evidence type="ECO:0000259" key="6">
    <source>
        <dbReference type="Pfam" id="PF01782"/>
    </source>
</evidence>
<comment type="similarity">
    <text evidence="5">Belongs to the RimM family.</text>
</comment>
<dbReference type="AlphaFoldDB" id="A0A1H0R5W6"/>
<dbReference type="InterPro" id="IPR011033">
    <property type="entry name" value="PRC_barrel-like_sf"/>
</dbReference>
<comment type="function">
    <text evidence="5">An accessory protein needed during the final step in the assembly of 30S ribosomal subunit, possibly for assembly of the head region. Essential for efficient processing of 16S rRNA. May be needed both before and after RbfA during the maturation of 16S rRNA. It has affinity for free ribosomal 30S subunits but not for 70S ribosomes.</text>
</comment>
<evidence type="ECO:0000313" key="8">
    <source>
        <dbReference type="EMBL" id="SDP24932.1"/>
    </source>
</evidence>
<evidence type="ECO:0000256" key="5">
    <source>
        <dbReference type="HAMAP-Rule" id="MF_00014"/>
    </source>
</evidence>
<dbReference type="Pfam" id="PF01782">
    <property type="entry name" value="RimM"/>
    <property type="match status" value="1"/>
</dbReference>
<dbReference type="InterPro" id="IPR036976">
    <property type="entry name" value="RimM_N_sf"/>
</dbReference>
<reference evidence="8 9" key="1">
    <citation type="submission" date="2016-10" db="EMBL/GenBank/DDBJ databases">
        <authorList>
            <person name="de Groot N.N."/>
        </authorList>
    </citation>
    <scope>NUCLEOTIDE SEQUENCE [LARGE SCALE GENOMIC DNA]</scope>
    <source>
        <strain evidence="9">P4-7,KCTC 19426,CECT 7604</strain>
    </source>
</reference>
<keyword evidence="9" id="KW-1185">Reference proteome</keyword>
<keyword evidence="2 5" id="KW-0690">Ribosome biogenesis</keyword>
<dbReference type="RefSeq" id="WP_090477940.1">
    <property type="nucleotide sequence ID" value="NZ_LT629710.1"/>
</dbReference>
<dbReference type="SUPFAM" id="SSF50447">
    <property type="entry name" value="Translation proteins"/>
    <property type="match status" value="1"/>
</dbReference>
<dbReference type="EMBL" id="LT629710">
    <property type="protein sequence ID" value="SDP24932.1"/>
    <property type="molecule type" value="Genomic_DNA"/>
</dbReference>
<dbReference type="Gene3D" id="2.40.30.60">
    <property type="entry name" value="RimM"/>
    <property type="match status" value="1"/>
</dbReference>
<evidence type="ECO:0000256" key="1">
    <source>
        <dbReference type="ARBA" id="ARBA00022490"/>
    </source>
</evidence>
<dbReference type="STRING" id="1090615.SAMN04515671_3414"/>
<gene>
    <name evidence="5" type="primary">rimM</name>
    <name evidence="8" type="ORF">SAMN04515671_3414</name>
</gene>
<evidence type="ECO:0000259" key="7">
    <source>
        <dbReference type="Pfam" id="PF24986"/>
    </source>
</evidence>
<keyword evidence="1 5" id="KW-0963">Cytoplasm</keyword>
<evidence type="ECO:0000256" key="2">
    <source>
        <dbReference type="ARBA" id="ARBA00022517"/>
    </source>
</evidence>
<dbReference type="GO" id="GO:0005737">
    <property type="term" value="C:cytoplasm"/>
    <property type="evidence" value="ECO:0007669"/>
    <property type="project" value="UniProtKB-SubCell"/>
</dbReference>
<dbReference type="InterPro" id="IPR009000">
    <property type="entry name" value="Transl_B-barrel_sf"/>
</dbReference>
<dbReference type="GO" id="GO:0042274">
    <property type="term" value="P:ribosomal small subunit biogenesis"/>
    <property type="evidence" value="ECO:0007669"/>
    <property type="project" value="UniProtKB-UniRule"/>
</dbReference>
<comment type="domain">
    <text evidence="5">The PRC barrel domain binds ribosomal protein uS19.</text>
</comment>
<dbReference type="HAMAP" id="MF_00014">
    <property type="entry name" value="Ribosome_mat_RimM"/>
    <property type="match status" value="1"/>
</dbReference>
<dbReference type="PANTHER" id="PTHR33692:SF1">
    <property type="entry name" value="RIBOSOME MATURATION FACTOR RIMM"/>
    <property type="match status" value="1"/>
</dbReference>
<proteinExistence type="inferred from homology"/>
<keyword evidence="4 5" id="KW-0143">Chaperone</keyword>
<dbReference type="GO" id="GO:0006364">
    <property type="term" value="P:rRNA processing"/>
    <property type="evidence" value="ECO:0007669"/>
    <property type="project" value="UniProtKB-UniRule"/>
</dbReference>